<reference evidence="2" key="1">
    <citation type="journal article" date="2023" name="Science">
        <title>Genome structures resolve the early diversification of teleost fishes.</title>
        <authorList>
            <person name="Parey E."/>
            <person name="Louis A."/>
            <person name="Montfort J."/>
            <person name="Bouchez O."/>
            <person name="Roques C."/>
            <person name="Iampietro C."/>
            <person name="Lluch J."/>
            <person name="Castinel A."/>
            <person name="Donnadieu C."/>
            <person name="Desvignes T."/>
            <person name="Floi Bucao C."/>
            <person name="Jouanno E."/>
            <person name="Wen M."/>
            <person name="Mejri S."/>
            <person name="Dirks R."/>
            <person name="Jansen H."/>
            <person name="Henkel C."/>
            <person name="Chen W.J."/>
            <person name="Zahm M."/>
            <person name="Cabau C."/>
            <person name="Klopp C."/>
            <person name="Thompson A.W."/>
            <person name="Robinson-Rechavi M."/>
            <person name="Braasch I."/>
            <person name="Lecointre G."/>
            <person name="Bobe J."/>
            <person name="Postlethwait J.H."/>
            <person name="Berthelot C."/>
            <person name="Roest Crollius H."/>
            <person name="Guiguen Y."/>
        </authorList>
    </citation>
    <scope>NUCLEOTIDE SEQUENCE</scope>
    <source>
        <strain evidence="2">NC1722</strain>
    </source>
</reference>
<dbReference type="AlphaFoldDB" id="A0AAD7SYL4"/>
<accession>A0AAD7SYL4</accession>
<dbReference type="Proteomes" id="UP001221898">
    <property type="component" value="Unassembled WGS sequence"/>
</dbReference>
<gene>
    <name evidence="2" type="ORF">AAFF_G00171800</name>
</gene>
<evidence type="ECO:0000313" key="3">
    <source>
        <dbReference type="Proteomes" id="UP001221898"/>
    </source>
</evidence>
<sequence>MQSFGDRGASPARPRPGDGSGACGSGLREPGILQRWGKDGLSGFPLPFPDIWWMSSVAFQSASGDYVGIIKGDVWMTGMPLDRNSCWNSQKVEYQLPGILVCKEGLSLRLCACVDGGNLGADTQWQSTLLAFTHVAL</sequence>
<keyword evidence="3" id="KW-1185">Reference proteome</keyword>
<protein>
    <submittedName>
        <fullName evidence="2">Uncharacterized protein</fullName>
    </submittedName>
</protein>
<evidence type="ECO:0000313" key="2">
    <source>
        <dbReference type="EMBL" id="KAJ8411174.1"/>
    </source>
</evidence>
<proteinExistence type="predicted"/>
<dbReference type="EMBL" id="JAINUG010000023">
    <property type="protein sequence ID" value="KAJ8411174.1"/>
    <property type="molecule type" value="Genomic_DNA"/>
</dbReference>
<evidence type="ECO:0000256" key="1">
    <source>
        <dbReference type="SAM" id="MobiDB-lite"/>
    </source>
</evidence>
<organism evidence="2 3">
    <name type="scientific">Aldrovandia affinis</name>
    <dbReference type="NCBI Taxonomy" id="143900"/>
    <lineage>
        <taxon>Eukaryota</taxon>
        <taxon>Metazoa</taxon>
        <taxon>Chordata</taxon>
        <taxon>Craniata</taxon>
        <taxon>Vertebrata</taxon>
        <taxon>Euteleostomi</taxon>
        <taxon>Actinopterygii</taxon>
        <taxon>Neopterygii</taxon>
        <taxon>Teleostei</taxon>
        <taxon>Notacanthiformes</taxon>
        <taxon>Halosauridae</taxon>
        <taxon>Aldrovandia</taxon>
    </lineage>
</organism>
<name>A0AAD7SYL4_9TELE</name>
<feature type="region of interest" description="Disordered" evidence="1">
    <location>
        <begin position="1"/>
        <end position="24"/>
    </location>
</feature>
<comment type="caution">
    <text evidence="2">The sequence shown here is derived from an EMBL/GenBank/DDBJ whole genome shotgun (WGS) entry which is preliminary data.</text>
</comment>